<evidence type="ECO:0000256" key="8">
    <source>
        <dbReference type="SAM" id="Phobius"/>
    </source>
</evidence>
<evidence type="ECO:0000256" key="7">
    <source>
        <dbReference type="RuleBase" id="RU003346"/>
    </source>
</evidence>
<accession>A0AAV4VV27</accession>
<reference evidence="10 11" key="1">
    <citation type="submission" date="2021-06" db="EMBL/GenBank/DDBJ databases">
        <title>Caerostris darwini draft genome.</title>
        <authorList>
            <person name="Kono N."/>
            <person name="Arakawa K."/>
        </authorList>
    </citation>
    <scope>NUCLEOTIDE SEQUENCE [LARGE SCALE GENOMIC DNA]</scope>
</reference>
<dbReference type="PROSITE" id="PS50850">
    <property type="entry name" value="MFS"/>
    <property type="match status" value="1"/>
</dbReference>
<feature type="transmembrane region" description="Helical" evidence="8">
    <location>
        <begin position="116"/>
        <end position="138"/>
    </location>
</feature>
<evidence type="ECO:0000256" key="5">
    <source>
        <dbReference type="ARBA" id="ARBA00022989"/>
    </source>
</evidence>
<evidence type="ECO:0000259" key="9">
    <source>
        <dbReference type="PROSITE" id="PS50850"/>
    </source>
</evidence>
<dbReference type="PANTHER" id="PTHR48020">
    <property type="entry name" value="PROTON MYO-INOSITOL COTRANSPORTER"/>
    <property type="match status" value="1"/>
</dbReference>
<feature type="transmembrane region" description="Helical" evidence="8">
    <location>
        <begin position="60"/>
        <end position="80"/>
    </location>
</feature>
<dbReference type="Pfam" id="PF00083">
    <property type="entry name" value="Sugar_tr"/>
    <property type="match status" value="2"/>
</dbReference>
<comment type="similarity">
    <text evidence="2 7">Belongs to the major facilitator superfamily. Sugar transporter (TC 2.A.1.1) family.</text>
</comment>
<organism evidence="10 11">
    <name type="scientific">Caerostris darwini</name>
    <dbReference type="NCBI Taxonomy" id="1538125"/>
    <lineage>
        <taxon>Eukaryota</taxon>
        <taxon>Metazoa</taxon>
        <taxon>Ecdysozoa</taxon>
        <taxon>Arthropoda</taxon>
        <taxon>Chelicerata</taxon>
        <taxon>Arachnida</taxon>
        <taxon>Araneae</taxon>
        <taxon>Araneomorphae</taxon>
        <taxon>Entelegynae</taxon>
        <taxon>Araneoidea</taxon>
        <taxon>Araneidae</taxon>
        <taxon>Caerostris</taxon>
    </lineage>
</organism>
<evidence type="ECO:0000256" key="6">
    <source>
        <dbReference type="ARBA" id="ARBA00023136"/>
    </source>
</evidence>
<dbReference type="EMBL" id="BPLQ01013610">
    <property type="protein sequence ID" value="GIY73459.1"/>
    <property type="molecule type" value="Genomic_DNA"/>
</dbReference>
<keyword evidence="11" id="KW-1185">Reference proteome</keyword>
<feature type="transmembrane region" description="Helical" evidence="8">
    <location>
        <begin position="150"/>
        <end position="169"/>
    </location>
</feature>
<feature type="domain" description="Major facilitator superfamily (MFS) profile" evidence="9">
    <location>
        <begin position="27"/>
        <end position="539"/>
    </location>
</feature>
<protein>
    <submittedName>
        <fullName evidence="10">Proton myo-inositol cotransporter</fullName>
    </submittedName>
</protein>
<dbReference type="SUPFAM" id="SSF103473">
    <property type="entry name" value="MFS general substrate transporter"/>
    <property type="match status" value="1"/>
</dbReference>
<keyword evidence="4 8" id="KW-0812">Transmembrane</keyword>
<dbReference type="AlphaFoldDB" id="A0AAV4VV27"/>
<dbReference type="PROSITE" id="PS00216">
    <property type="entry name" value="SUGAR_TRANSPORT_1"/>
    <property type="match status" value="2"/>
</dbReference>
<keyword evidence="5 8" id="KW-1133">Transmembrane helix</keyword>
<evidence type="ECO:0000256" key="3">
    <source>
        <dbReference type="ARBA" id="ARBA00022448"/>
    </source>
</evidence>
<dbReference type="PROSITE" id="PS00217">
    <property type="entry name" value="SUGAR_TRANSPORT_2"/>
    <property type="match status" value="1"/>
</dbReference>
<comment type="caution">
    <text evidence="10">The sequence shown here is derived from an EMBL/GenBank/DDBJ whole genome shotgun (WGS) entry which is preliminary data.</text>
</comment>
<dbReference type="InterPro" id="IPR050814">
    <property type="entry name" value="Myo-inositol_Transporter"/>
</dbReference>
<dbReference type="InterPro" id="IPR036259">
    <property type="entry name" value="MFS_trans_sf"/>
</dbReference>
<dbReference type="InterPro" id="IPR020846">
    <property type="entry name" value="MFS_dom"/>
</dbReference>
<dbReference type="InterPro" id="IPR005828">
    <property type="entry name" value="MFS_sugar_transport-like"/>
</dbReference>
<name>A0AAV4VV27_9ARAC</name>
<evidence type="ECO:0000256" key="1">
    <source>
        <dbReference type="ARBA" id="ARBA00004141"/>
    </source>
</evidence>
<dbReference type="PRINTS" id="PR00171">
    <property type="entry name" value="SUGRTRNSPORT"/>
</dbReference>
<dbReference type="GO" id="GO:0005366">
    <property type="term" value="F:myo-inositol:proton symporter activity"/>
    <property type="evidence" value="ECO:0007669"/>
    <property type="project" value="TreeGrafter"/>
</dbReference>
<sequence>METTSEASPVLDPGRNDGKTTCFMYLVAGLSAIGGLLFGYDTGVVSGAMLLMRDYFHLDNTMQGVVVSVTIITAWLFCLMAGQAADRFGRKIVIVIASVVFTAGSIVMGLSEHVGLLIAGRIIVGMGIGLASMCVPMYIAEVSPQESRGLLVTINNCAITSGQLLASLVDGAFSGDHAHGWRYMLGIAAVPSVLQFVGFLFMPESPRWLVAKGRHQEALQVLQRVRGPDADVQQEYQAIQDSVMEAHIQDDERSVIRRVLTTSSLRTALIVGCGLQIIQQISGINTVMYYSASIIEMSGVRDKSEVIWLSAATSAMNCVCSLMGLVFVERVGRRKLTLFSLLGVTFSLALLALSFFLADRNSPLLSYHDPSAHGTVCDTFSSCSGCISSSLCGYCFEETGAANHTYNGTCLLLNTEYSDLSVGGACNLTDLPPHITWAPNWCPSLYSWMTFGGLLLYLFCFAPGMGSMPWTINSEIYPLWARGTCYSIATSLNWLFNFVVSLTFLDLMQWLSKEGAFLLYAILAFLGLVFLFFMLPETKGISLEEVGDLFDRLWWKDATTSSEKKTMQFTPAVVYSTANENQDLKLNSLMHGAI</sequence>
<feature type="transmembrane region" description="Helical" evidence="8">
    <location>
        <begin position="338"/>
        <end position="358"/>
    </location>
</feature>
<dbReference type="InterPro" id="IPR003663">
    <property type="entry name" value="Sugar/inositol_transpt"/>
</dbReference>
<feature type="transmembrane region" description="Helical" evidence="8">
    <location>
        <begin position="306"/>
        <end position="326"/>
    </location>
</feature>
<gene>
    <name evidence="10" type="primary">SLC2A13</name>
    <name evidence="10" type="ORF">CDAR_493971</name>
</gene>
<dbReference type="Proteomes" id="UP001054837">
    <property type="component" value="Unassembled WGS sequence"/>
</dbReference>
<feature type="transmembrane region" description="Helical" evidence="8">
    <location>
        <begin position="445"/>
        <end position="464"/>
    </location>
</feature>
<evidence type="ECO:0000313" key="10">
    <source>
        <dbReference type="EMBL" id="GIY73459.1"/>
    </source>
</evidence>
<dbReference type="PANTHER" id="PTHR48020:SF12">
    <property type="entry name" value="PROTON MYO-INOSITOL COTRANSPORTER"/>
    <property type="match status" value="1"/>
</dbReference>
<feature type="transmembrane region" description="Helical" evidence="8">
    <location>
        <begin position="267"/>
        <end position="291"/>
    </location>
</feature>
<evidence type="ECO:0000256" key="2">
    <source>
        <dbReference type="ARBA" id="ARBA00010992"/>
    </source>
</evidence>
<feature type="transmembrane region" description="Helical" evidence="8">
    <location>
        <begin position="92"/>
        <end position="110"/>
    </location>
</feature>
<feature type="transmembrane region" description="Helical" evidence="8">
    <location>
        <begin position="181"/>
        <end position="202"/>
    </location>
</feature>
<comment type="subcellular location">
    <subcellularLocation>
        <location evidence="1">Membrane</location>
        <topology evidence="1">Multi-pass membrane protein</topology>
    </subcellularLocation>
</comment>
<dbReference type="Gene3D" id="1.20.1250.20">
    <property type="entry name" value="MFS general substrate transporter like domains"/>
    <property type="match status" value="2"/>
</dbReference>
<feature type="transmembrane region" description="Helical" evidence="8">
    <location>
        <begin position="517"/>
        <end position="535"/>
    </location>
</feature>
<evidence type="ECO:0000256" key="4">
    <source>
        <dbReference type="ARBA" id="ARBA00022692"/>
    </source>
</evidence>
<feature type="transmembrane region" description="Helical" evidence="8">
    <location>
        <begin position="22"/>
        <end position="40"/>
    </location>
</feature>
<dbReference type="GO" id="GO:0016324">
    <property type="term" value="C:apical plasma membrane"/>
    <property type="evidence" value="ECO:0007669"/>
    <property type="project" value="TreeGrafter"/>
</dbReference>
<keyword evidence="6 8" id="KW-0472">Membrane</keyword>
<dbReference type="InterPro" id="IPR005829">
    <property type="entry name" value="Sugar_transporter_CS"/>
</dbReference>
<feature type="transmembrane region" description="Helical" evidence="8">
    <location>
        <begin position="485"/>
        <end position="505"/>
    </location>
</feature>
<keyword evidence="3 7" id="KW-0813">Transport</keyword>
<evidence type="ECO:0000313" key="11">
    <source>
        <dbReference type="Proteomes" id="UP001054837"/>
    </source>
</evidence>
<proteinExistence type="inferred from homology"/>
<dbReference type="NCBIfam" id="TIGR00879">
    <property type="entry name" value="SP"/>
    <property type="match status" value="1"/>
</dbReference>